<evidence type="ECO:0000313" key="4">
    <source>
        <dbReference type="EMBL" id="OAO15199.1"/>
    </source>
</evidence>
<dbReference type="InterPro" id="IPR006968">
    <property type="entry name" value="RUS_fam"/>
</dbReference>
<reference evidence="4 5" key="1">
    <citation type="submission" date="2016-05" db="EMBL/GenBank/DDBJ databases">
        <title>Nuclear genome of Blastocystis sp. subtype 1 NandII.</title>
        <authorList>
            <person name="Gentekaki E."/>
            <person name="Curtis B."/>
            <person name="Stairs C."/>
            <person name="Eme L."/>
            <person name="Herman E."/>
            <person name="Klimes V."/>
            <person name="Arias M.C."/>
            <person name="Elias M."/>
            <person name="Hilliou F."/>
            <person name="Klute M."/>
            <person name="Malik S.-B."/>
            <person name="Pightling A."/>
            <person name="Rachubinski R."/>
            <person name="Salas D."/>
            <person name="Schlacht A."/>
            <person name="Suga H."/>
            <person name="Archibald J."/>
            <person name="Ball S.G."/>
            <person name="Clark G."/>
            <person name="Dacks J."/>
            <person name="Van Der Giezen M."/>
            <person name="Tsaousis A."/>
            <person name="Roger A."/>
        </authorList>
    </citation>
    <scope>NUCLEOTIDE SEQUENCE [LARGE SCALE GENOMIC DNA]</scope>
    <source>
        <strain evidence="5">ATCC 50177 / NandII</strain>
    </source>
</reference>
<comment type="similarity">
    <text evidence="1">Belongs to the RUS1 family.</text>
</comment>
<dbReference type="OrthoDB" id="19606at2759"/>
<dbReference type="AlphaFoldDB" id="A0A196SGV7"/>
<dbReference type="EMBL" id="LXWW01000163">
    <property type="protein sequence ID" value="OAO15199.1"/>
    <property type="molecule type" value="Genomic_DNA"/>
</dbReference>
<dbReference type="Proteomes" id="UP000078348">
    <property type="component" value="Unassembled WGS sequence"/>
</dbReference>
<dbReference type="InterPro" id="IPR055412">
    <property type="entry name" value="UVB_sens_C"/>
</dbReference>
<feature type="domain" description="Protein root UVB sensitive/RUS" evidence="2">
    <location>
        <begin position="99"/>
        <end position="330"/>
    </location>
</feature>
<accession>A0A196SGV7</accession>
<evidence type="ECO:0000259" key="2">
    <source>
        <dbReference type="Pfam" id="PF04884"/>
    </source>
</evidence>
<dbReference type="InterPro" id="IPR054549">
    <property type="entry name" value="UVB_sens_RUS_dom"/>
</dbReference>
<keyword evidence="5" id="KW-1185">Reference proteome</keyword>
<proteinExistence type="inferred from homology"/>
<dbReference type="Pfam" id="PF04884">
    <property type="entry name" value="UVB_sens_prot"/>
    <property type="match status" value="1"/>
</dbReference>
<dbReference type="PANTHER" id="PTHR12770">
    <property type="entry name" value="RUS1 FAMILY PROTEIN C16ORF58"/>
    <property type="match status" value="1"/>
</dbReference>
<evidence type="ECO:0000259" key="3">
    <source>
        <dbReference type="Pfam" id="PF24160"/>
    </source>
</evidence>
<sequence>MLLTRQCSNMLLSRTGRTSLHRCTYPRPPLSPNWSCSHARFFSEPVDKAKDDLCLSEMHKGKKVPIYFDTETNRLSTKRKTTEIMSSLSVDGIQKTAKLRLTEIFLPRNYPASVKGNYIKYCSWASFGMGLSAAGGVLSTQSMLFAVGMGAGAIPMAAALNWVLKDGLGQLGGMAFTALVNSRLDADSRGWRILAAWLLEISTWLEVLTPLCPRYFLLFATLANIGKNISWLAGSATRAGIRYGFVNAHNMGDLTAKEGSQTVAITVFGTFLGIMLSNLIGPGHMEYVLLSSLCISSISLFSIYRSLHCVSLPTLNYQRGEIVTRHYMSTGTVLEPTSVAGMERYYLPYLKVKGGKKEELIPVVMGVSLLTTLSVTKNYKEVEAFLELFKDEHYILSYCPYKQGVFRSIVNREKRKKNVIGVTLKEDATPEDQLKAYYHAHMLRKHCCEVDARDMKMDDQLQFIKESFSEVNVGFSAFRDALEKAGWNCTDLFLEEVNHRYCK</sequence>
<protein>
    <submittedName>
        <fullName evidence="4">Uncharacterized protein</fullName>
    </submittedName>
</protein>
<comment type="caution">
    <text evidence="4">The sequence shown here is derived from an EMBL/GenBank/DDBJ whole genome shotgun (WGS) entry which is preliminary data.</text>
</comment>
<feature type="domain" description="Root UVB sensitive protein C-terminal" evidence="3">
    <location>
        <begin position="415"/>
        <end position="495"/>
    </location>
</feature>
<evidence type="ECO:0000256" key="1">
    <source>
        <dbReference type="ARBA" id="ARBA00007558"/>
    </source>
</evidence>
<dbReference type="Pfam" id="PF24160">
    <property type="entry name" value="UVB_sens_C"/>
    <property type="match status" value="1"/>
</dbReference>
<gene>
    <name evidence="4" type="ORF">AV274_3093</name>
</gene>
<dbReference type="PANTHER" id="PTHR12770:SF22">
    <property type="entry name" value="PROTEIN ROOT UVB SENSITIVE 1, CHLOROPLASTIC"/>
    <property type="match status" value="1"/>
</dbReference>
<name>A0A196SGV7_BLAHN</name>
<organism evidence="4 5">
    <name type="scientific">Blastocystis sp. subtype 1 (strain ATCC 50177 / NandII)</name>
    <dbReference type="NCBI Taxonomy" id="478820"/>
    <lineage>
        <taxon>Eukaryota</taxon>
        <taxon>Sar</taxon>
        <taxon>Stramenopiles</taxon>
        <taxon>Bigyra</taxon>
        <taxon>Opalozoa</taxon>
        <taxon>Opalinata</taxon>
        <taxon>Blastocystidae</taxon>
        <taxon>Blastocystis</taxon>
    </lineage>
</organism>
<evidence type="ECO:0000313" key="5">
    <source>
        <dbReference type="Proteomes" id="UP000078348"/>
    </source>
</evidence>